<organism evidence="4 5">
    <name type="scientific">Streptomyces humicola</name>
    <dbReference type="NCBI Taxonomy" id="2953240"/>
    <lineage>
        <taxon>Bacteria</taxon>
        <taxon>Bacillati</taxon>
        <taxon>Actinomycetota</taxon>
        <taxon>Actinomycetes</taxon>
        <taxon>Kitasatosporales</taxon>
        <taxon>Streptomycetaceae</taxon>
        <taxon>Streptomyces</taxon>
    </lineage>
</organism>
<evidence type="ECO:0000313" key="4">
    <source>
        <dbReference type="EMBL" id="MCQ4082159.1"/>
    </source>
</evidence>
<gene>
    <name evidence="4" type="ORF">NGB36_16470</name>
</gene>
<evidence type="ECO:0000259" key="3">
    <source>
        <dbReference type="Pfam" id="PF13581"/>
    </source>
</evidence>
<dbReference type="RefSeq" id="WP_255921061.1">
    <property type="nucleotide sequence ID" value="NZ_JANFNG010000011.1"/>
</dbReference>
<comment type="caution">
    <text evidence="4">The sequence shown here is derived from an EMBL/GenBank/DDBJ whole genome shotgun (WGS) entry which is preliminary data.</text>
</comment>
<keyword evidence="4" id="KW-0067">ATP-binding</keyword>
<keyword evidence="4" id="KW-0547">Nucleotide-binding</keyword>
<dbReference type="PANTHER" id="PTHR35526:SF3">
    <property type="entry name" value="ANTI-SIGMA-F FACTOR RSBW"/>
    <property type="match status" value="1"/>
</dbReference>
<dbReference type="InterPro" id="IPR050267">
    <property type="entry name" value="Anti-sigma-factor_SerPK"/>
</dbReference>
<keyword evidence="5" id="KW-1185">Reference proteome</keyword>
<sequence>MSATTPQIPPTVRAFAQLLPSTRGGARLARLVAAEQLRAWSAEPDVTERAVLIVAELAANAVLHARVRGRDFRLALTLDASTDTLRIEVTDARGDRHPTRRNGAGADEESGRGLLLVDALADRWGTRPFPPSGKTVWAETRLGPRSQPEQRRSGLL</sequence>
<dbReference type="Proteomes" id="UP001057702">
    <property type="component" value="Unassembled WGS sequence"/>
</dbReference>
<name>A0ABT1PWW2_9ACTN</name>
<dbReference type="GO" id="GO:0005524">
    <property type="term" value="F:ATP binding"/>
    <property type="evidence" value="ECO:0007669"/>
    <property type="project" value="UniProtKB-KW"/>
</dbReference>
<accession>A0ABT1PWW2</accession>
<dbReference type="InterPro" id="IPR036890">
    <property type="entry name" value="HATPase_C_sf"/>
</dbReference>
<feature type="domain" description="Histidine kinase/HSP90-like ATPase" evidence="3">
    <location>
        <begin position="25"/>
        <end position="137"/>
    </location>
</feature>
<dbReference type="PANTHER" id="PTHR35526">
    <property type="entry name" value="ANTI-SIGMA-F FACTOR RSBW-RELATED"/>
    <property type="match status" value="1"/>
</dbReference>
<dbReference type="Gene3D" id="3.30.565.10">
    <property type="entry name" value="Histidine kinase-like ATPase, C-terminal domain"/>
    <property type="match status" value="1"/>
</dbReference>
<protein>
    <submittedName>
        <fullName evidence="4">ATP-binding protein</fullName>
    </submittedName>
</protein>
<feature type="region of interest" description="Disordered" evidence="2">
    <location>
        <begin position="131"/>
        <end position="156"/>
    </location>
</feature>
<dbReference type="Pfam" id="PF13581">
    <property type="entry name" value="HATPase_c_2"/>
    <property type="match status" value="1"/>
</dbReference>
<proteinExistence type="predicted"/>
<keyword evidence="1" id="KW-0723">Serine/threonine-protein kinase</keyword>
<evidence type="ECO:0000256" key="2">
    <source>
        <dbReference type="SAM" id="MobiDB-lite"/>
    </source>
</evidence>
<dbReference type="InterPro" id="IPR003594">
    <property type="entry name" value="HATPase_dom"/>
</dbReference>
<dbReference type="SUPFAM" id="SSF55874">
    <property type="entry name" value="ATPase domain of HSP90 chaperone/DNA topoisomerase II/histidine kinase"/>
    <property type="match status" value="1"/>
</dbReference>
<keyword evidence="1" id="KW-0418">Kinase</keyword>
<evidence type="ECO:0000313" key="5">
    <source>
        <dbReference type="Proteomes" id="UP001057702"/>
    </source>
</evidence>
<reference evidence="4" key="1">
    <citation type="submission" date="2022-06" db="EMBL/GenBank/DDBJ databases">
        <title>Draft genome sequence of Streptomyces sp. RB6PN25 isolated from peat swamp forest in Thailand.</title>
        <authorList>
            <person name="Duangmal K."/>
            <person name="Klaysubun C."/>
        </authorList>
    </citation>
    <scope>NUCLEOTIDE SEQUENCE</scope>
    <source>
        <strain evidence="4">RB6PN25</strain>
    </source>
</reference>
<dbReference type="CDD" id="cd16936">
    <property type="entry name" value="HATPase_RsbW-like"/>
    <property type="match status" value="1"/>
</dbReference>
<evidence type="ECO:0000256" key="1">
    <source>
        <dbReference type="ARBA" id="ARBA00022527"/>
    </source>
</evidence>
<keyword evidence="1" id="KW-0808">Transferase</keyword>
<dbReference type="EMBL" id="JANFNG010000011">
    <property type="protein sequence ID" value="MCQ4082159.1"/>
    <property type="molecule type" value="Genomic_DNA"/>
</dbReference>